<evidence type="ECO:0000313" key="1">
    <source>
        <dbReference type="EMBL" id="SVB50839.1"/>
    </source>
</evidence>
<proteinExistence type="predicted"/>
<sequence>MSSGSATAILIGSRPASARAIATRAMHGS</sequence>
<name>A0A382EK97_9ZZZZ</name>
<dbReference type="AlphaFoldDB" id="A0A382EK97"/>
<feature type="non-terminal residue" evidence="1">
    <location>
        <position position="29"/>
    </location>
</feature>
<accession>A0A382EK97</accession>
<reference evidence="1" key="1">
    <citation type="submission" date="2018-05" db="EMBL/GenBank/DDBJ databases">
        <authorList>
            <person name="Lanie J.A."/>
            <person name="Ng W.-L."/>
            <person name="Kazmierczak K.M."/>
            <person name="Andrzejewski T.M."/>
            <person name="Davidsen T.M."/>
            <person name="Wayne K.J."/>
            <person name="Tettelin H."/>
            <person name="Glass J.I."/>
            <person name="Rusch D."/>
            <person name="Podicherti R."/>
            <person name="Tsui H.-C.T."/>
            <person name="Winkler M.E."/>
        </authorList>
    </citation>
    <scope>NUCLEOTIDE SEQUENCE</scope>
</reference>
<protein>
    <submittedName>
        <fullName evidence="1">Uncharacterized protein</fullName>
    </submittedName>
</protein>
<gene>
    <name evidence="1" type="ORF">METZ01_LOCUS203693</name>
</gene>
<organism evidence="1">
    <name type="scientific">marine metagenome</name>
    <dbReference type="NCBI Taxonomy" id="408172"/>
    <lineage>
        <taxon>unclassified sequences</taxon>
        <taxon>metagenomes</taxon>
        <taxon>ecological metagenomes</taxon>
    </lineage>
</organism>
<dbReference type="EMBL" id="UINC01044844">
    <property type="protein sequence ID" value="SVB50839.1"/>
    <property type="molecule type" value="Genomic_DNA"/>
</dbReference>